<organism evidence="6 7">
    <name type="scientific">Amycolatopsis acididurans</name>
    <dbReference type="NCBI Taxonomy" id="2724524"/>
    <lineage>
        <taxon>Bacteria</taxon>
        <taxon>Bacillati</taxon>
        <taxon>Actinomycetota</taxon>
        <taxon>Actinomycetes</taxon>
        <taxon>Pseudonocardiales</taxon>
        <taxon>Pseudonocardiaceae</taxon>
        <taxon>Amycolatopsis</taxon>
    </lineage>
</organism>
<dbReference type="InterPro" id="IPR036291">
    <property type="entry name" value="NAD(P)-bd_dom_sf"/>
</dbReference>
<dbReference type="InterPro" id="IPR023921">
    <property type="entry name" value="ADH_Zn_actinomycetes"/>
</dbReference>
<proteinExistence type="inferred from homology"/>
<name>A0ABX1JES4_9PSEU</name>
<dbReference type="SMART" id="SM00829">
    <property type="entry name" value="PKS_ER"/>
    <property type="match status" value="1"/>
</dbReference>
<dbReference type="InterPro" id="IPR011032">
    <property type="entry name" value="GroES-like_sf"/>
</dbReference>
<dbReference type="CDD" id="cd08279">
    <property type="entry name" value="Zn_ADH_class_III"/>
    <property type="match status" value="1"/>
</dbReference>
<dbReference type="EMBL" id="JAAXLS010000033">
    <property type="protein sequence ID" value="NKQ57215.1"/>
    <property type="molecule type" value="Genomic_DNA"/>
</dbReference>
<dbReference type="RefSeq" id="WP_168520244.1">
    <property type="nucleotide sequence ID" value="NZ_JAAXLS010000033.1"/>
</dbReference>
<dbReference type="Proteomes" id="UP000715441">
    <property type="component" value="Unassembled WGS sequence"/>
</dbReference>
<dbReference type="InterPro" id="IPR013154">
    <property type="entry name" value="ADH-like_N"/>
</dbReference>
<dbReference type="Pfam" id="PF08240">
    <property type="entry name" value="ADH_N"/>
    <property type="match status" value="1"/>
</dbReference>
<comment type="similarity">
    <text evidence="1">Belongs to the zinc-containing alcohol dehydrogenase family.</text>
</comment>
<evidence type="ECO:0000313" key="7">
    <source>
        <dbReference type="Proteomes" id="UP000715441"/>
    </source>
</evidence>
<dbReference type="Pfam" id="PF00107">
    <property type="entry name" value="ADH_zinc_N"/>
    <property type="match status" value="1"/>
</dbReference>
<sequence>MRTRASILRSAPGLFEPAVVELEEPRTGEITVRLTAAGLCHSDDHYATGDIPAGIYPLCGGHEGSGVVVDVGPHTAGWAVGDHVVFAFVPACGRCRWCAEGKQNLCDLGATMLSGARFEDPDSYRMSLDGAPVGQVCGVSTFSELTTVSVNSAVKVDPGVPLAPLALLGCCVGTGWGSSVNAAEVAPGQTVIVMGTGGIGMSAVQGAAHAGAADIIAVDPAGLKREVAMKLGATHAVAGIEEAAEIARSLTNGQGADAAVVTVGITTGEHVGQALGSIRKDGVVVVTGAGPAAVGSLPVNLLDLTMSQKRVVGALYGKSSPFSMVPKLVELYGSGKLKLDEMVTRRYRLDQVAEGYADMHAGRIVRGMVAFDEEGPKSA</sequence>
<evidence type="ECO:0000259" key="5">
    <source>
        <dbReference type="SMART" id="SM00829"/>
    </source>
</evidence>
<reference evidence="6 7" key="1">
    <citation type="submission" date="2020-04" db="EMBL/GenBank/DDBJ databases">
        <title>Novel species.</title>
        <authorList>
            <person name="Teo W.F.A."/>
            <person name="Lipun K."/>
            <person name="Srisuk N."/>
            <person name="Duangmal K."/>
        </authorList>
    </citation>
    <scope>NUCLEOTIDE SEQUENCE [LARGE SCALE GENOMIC DNA]</scope>
    <source>
        <strain evidence="6 7">K13G38</strain>
    </source>
</reference>
<keyword evidence="7" id="KW-1185">Reference proteome</keyword>
<keyword evidence="4" id="KW-0520">NAD</keyword>
<protein>
    <submittedName>
        <fullName evidence="6">NDMA-dependent alcohol dehydrogenase</fullName>
        <ecNumber evidence="6">1.1.99.36</ecNumber>
    </submittedName>
</protein>
<dbReference type="Gene3D" id="3.90.180.10">
    <property type="entry name" value="Medium-chain alcohol dehydrogenases, catalytic domain"/>
    <property type="match status" value="1"/>
</dbReference>
<dbReference type="Gene3D" id="3.40.50.720">
    <property type="entry name" value="NAD(P)-binding Rossmann-like Domain"/>
    <property type="match status" value="1"/>
</dbReference>
<comment type="caution">
    <text evidence="6">The sequence shown here is derived from an EMBL/GenBank/DDBJ whole genome shotgun (WGS) entry which is preliminary data.</text>
</comment>
<dbReference type="GO" id="GO:0016491">
    <property type="term" value="F:oxidoreductase activity"/>
    <property type="evidence" value="ECO:0007669"/>
    <property type="project" value="UniProtKB-KW"/>
</dbReference>
<keyword evidence="6" id="KW-0560">Oxidoreductase</keyword>
<dbReference type="SUPFAM" id="SSF51735">
    <property type="entry name" value="NAD(P)-binding Rossmann-fold domains"/>
    <property type="match status" value="1"/>
</dbReference>
<keyword evidence="3" id="KW-0862">Zinc</keyword>
<evidence type="ECO:0000256" key="2">
    <source>
        <dbReference type="ARBA" id="ARBA00022723"/>
    </source>
</evidence>
<evidence type="ECO:0000256" key="4">
    <source>
        <dbReference type="ARBA" id="ARBA00023027"/>
    </source>
</evidence>
<evidence type="ECO:0000313" key="6">
    <source>
        <dbReference type="EMBL" id="NKQ57215.1"/>
    </source>
</evidence>
<dbReference type="SUPFAM" id="SSF50129">
    <property type="entry name" value="GroES-like"/>
    <property type="match status" value="2"/>
</dbReference>
<dbReference type="NCBIfam" id="TIGR03989">
    <property type="entry name" value="Rxyl_3153"/>
    <property type="match status" value="1"/>
</dbReference>
<keyword evidence="2" id="KW-0479">Metal-binding</keyword>
<dbReference type="PANTHER" id="PTHR43880:SF12">
    <property type="entry name" value="ALCOHOL DEHYDROGENASE CLASS-3"/>
    <property type="match status" value="1"/>
</dbReference>
<gene>
    <name evidence="6" type="ORF">HFP15_30525</name>
</gene>
<dbReference type="PANTHER" id="PTHR43880">
    <property type="entry name" value="ALCOHOL DEHYDROGENASE"/>
    <property type="match status" value="1"/>
</dbReference>
<accession>A0ABX1JES4</accession>
<dbReference type="EC" id="1.1.99.36" evidence="6"/>
<evidence type="ECO:0000256" key="3">
    <source>
        <dbReference type="ARBA" id="ARBA00022833"/>
    </source>
</evidence>
<dbReference type="InterPro" id="IPR020843">
    <property type="entry name" value="ER"/>
</dbReference>
<dbReference type="InterPro" id="IPR013149">
    <property type="entry name" value="ADH-like_C"/>
</dbReference>
<feature type="domain" description="Enoyl reductase (ER)" evidence="5">
    <location>
        <begin position="13"/>
        <end position="371"/>
    </location>
</feature>
<evidence type="ECO:0000256" key="1">
    <source>
        <dbReference type="ARBA" id="ARBA00008072"/>
    </source>
</evidence>